<feature type="transmembrane region" description="Helical" evidence="1">
    <location>
        <begin position="228"/>
        <end position="248"/>
    </location>
</feature>
<feature type="transmembrane region" description="Helical" evidence="1">
    <location>
        <begin position="260"/>
        <end position="283"/>
    </location>
</feature>
<feature type="transmembrane region" description="Helical" evidence="1">
    <location>
        <begin position="132"/>
        <end position="152"/>
    </location>
</feature>
<reference evidence="2 3" key="1">
    <citation type="submission" date="2019-03" db="EMBL/GenBank/DDBJ databases">
        <title>Genomic Encyclopedia of Type Strains, Phase IV (KMG-IV): sequencing the most valuable type-strain genomes for metagenomic binning, comparative biology and taxonomic classification.</title>
        <authorList>
            <person name="Goeker M."/>
        </authorList>
    </citation>
    <scope>NUCLEOTIDE SEQUENCE [LARGE SCALE GENOMIC DNA]</scope>
    <source>
        <strain evidence="2 3">DSM 24455</strain>
    </source>
</reference>
<gene>
    <name evidence="2" type="ORF">EDD71_101115</name>
</gene>
<dbReference type="EMBL" id="SOAZ01000001">
    <property type="protein sequence ID" value="TDT63688.1"/>
    <property type="molecule type" value="Genomic_DNA"/>
</dbReference>
<evidence type="ECO:0000313" key="2">
    <source>
        <dbReference type="EMBL" id="TDT63688.1"/>
    </source>
</evidence>
<keyword evidence="3" id="KW-1185">Reference proteome</keyword>
<dbReference type="InterPro" id="IPR032713">
    <property type="entry name" value="EmrE"/>
</dbReference>
<name>A0A4R7KU61_9CLOT</name>
<dbReference type="AlphaFoldDB" id="A0A4R7KU61"/>
<sequence>MKAILLGILASFFFAFTFILNRQMNISGGSWVWSASLRYIFMLPFLILIVGSRRNLIPALKEIRKNIFSWLLWSTVGFGLFYAPLSFAASYGPAWLIAGTWQITIIAGSLLSPLFYKVVITQSGFYKVRCKIPFKSLMISSIILIGIGLIQINRANNSSIKEVIIGIVPVLVAAFAYPIGNRKMMEICEGKLDAYQRVFGMTLASMPFWLILSIYGIIFIGAPCREQILQSLIVAICAGVVATILFFSATDITNGDVKNLAAVEATQSGSVIFTLLGEILVFHGKFPEGLSLIGMILIISGMIFHSITS</sequence>
<organism evidence="2 3">
    <name type="scientific">Fonticella tunisiensis</name>
    <dbReference type="NCBI Taxonomy" id="1096341"/>
    <lineage>
        <taxon>Bacteria</taxon>
        <taxon>Bacillati</taxon>
        <taxon>Bacillota</taxon>
        <taxon>Clostridia</taxon>
        <taxon>Eubacteriales</taxon>
        <taxon>Clostridiaceae</taxon>
        <taxon>Fonticella</taxon>
    </lineage>
</organism>
<feature type="transmembrane region" description="Helical" evidence="1">
    <location>
        <begin position="31"/>
        <end position="50"/>
    </location>
</feature>
<dbReference type="Pfam" id="PF13536">
    <property type="entry name" value="EmrE"/>
    <property type="match status" value="1"/>
</dbReference>
<proteinExistence type="predicted"/>
<feature type="transmembrane region" description="Helical" evidence="1">
    <location>
        <begin position="158"/>
        <end position="177"/>
    </location>
</feature>
<protein>
    <submittedName>
        <fullName evidence="2">Putative multidrug resistance efflux transporter</fullName>
    </submittedName>
</protein>
<feature type="transmembrane region" description="Helical" evidence="1">
    <location>
        <begin position="289"/>
        <end position="307"/>
    </location>
</feature>
<evidence type="ECO:0000256" key="1">
    <source>
        <dbReference type="SAM" id="Phobius"/>
    </source>
</evidence>
<dbReference type="Proteomes" id="UP000295325">
    <property type="component" value="Unassembled WGS sequence"/>
</dbReference>
<keyword evidence="1" id="KW-0472">Membrane</keyword>
<feature type="transmembrane region" description="Helical" evidence="1">
    <location>
        <begin position="70"/>
        <end position="89"/>
    </location>
</feature>
<feature type="transmembrane region" description="Helical" evidence="1">
    <location>
        <begin position="95"/>
        <end position="120"/>
    </location>
</feature>
<evidence type="ECO:0000313" key="3">
    <source>
        <dbReference type="Proteomes" id="UP000295325"/>
    </source>
</evidence>
<keyword evidence="1" id="KW-0812">Transmembrane</keyword>
<keyword evidence="1" id="KW-1133">Transmembrane helix</keyword>
<feature type="transmembrane region" description="Helical" evidence="1">
    <location>
        <begin position="198"/>
        <end position="222"/>
    </location>
</feature>
<accession>A0A4R7KU61</accession>
<comment type="caution">
    <text evidence="2">The sequence shown here is derived from an EMBL/GenBank/DDBJ whole genome shotgun (WGS) entry which is preliminary data.</text>
</comment>